<dbReference type="AlphaFoldDB" id="A0A1A8TSW1"/>
<dbReference type="Gene3D" id="3.30.300.30">
    <property type="match status" value="1"/>
</dbReference>
<evidence type="ECO:0000256" key="1">
    <source>
        <dbReference type="ARBA" id="ARBA00004170"/>
    </source>
</evidence>
<dbReference type="PANTHER" id="PTHR43767">
    <property type="entry name" value="LONG-CHAIN-FATTY-ACID--COA LIGASE"/>
    <property type="match status" value="1"/>
</dbReference>
<dbReference type="InterPro" id="IPR050237">
    <property type="entry name" value="ATP-dep_AMP-bd_enzyme"/>
</dbReference>
<dbReference type="EMBL" id="FLOB01000014">
    <property type="protein sequence ID" value="SBS36763.1"/>
    <property type="molecule type" value="Genomic_DNA"/>
</dbReference>
<evidence type="ECO:0000256" key="7">
    <source>
        <dbReference type="ARBA" id="ARBA00039545"/>
    </source>
</evidence>
<evidence type="ECO:0000259" key="11">
    <source>
        <dbReference type="Pfam" id="PF13193"/>
    </source>
</evidence>
<feature type="domain" description="AMP-binding enzyme C-terminal" evidence="11">
    <location>
        <begin position="507"/>
        <end position="583"/>
    </location>
</feature>
<evidence type="ECO:0000256" key="8">
    <source>
        <dbReference type="ARBA" id="ARBA00042773"/>
    </source>
</evidence>
<dbReference type="Gene3D" id="3.40.50.980">
    <property type="match status" value="2"/>
</dbReference>
<dbReference type="GO" id="GO:0004467">
    <property type="term" value="F:long-chain fatty acid-CoA ligase activity"/>
    <property type="evidence" value="ECO:0007669"/>
    <property type="project" value="UniProtKB-EC"/>
</dbReference>
<sequence length="594" mass="65005">MQTDNSTSTQNESGQSSVDPILGESGTMKNVSGSGMPDSNVSGIKPSGSYIPDSLNPHHYQSLLDVFTASCQRFANLSAFSSVGHTITYRELEEKANQFAAYLQQLPGIKKGDRIAIQLPNVIQYPVVFFGALKAGLIVVNTNPLYTPHELEHQFNDAGAKVLVVFANMAHNVEKILHKTAIKHIVITQIADFHSAPKRLLINGVVKYIKKMVPNYHLPQAISLNDALAKGRHHSVTPVTITPEDIAVLQYTGGTTGIAKGAMLTHANLISNMYQLNFRLEDVLHDGKEVFIAPLPLYHIYAFLIHGLSLLSCGGHSILIPNPRDLPAFIKELKKWKFTGFVGLNTLFVGLCNRPEFSEVDFSELKLTCSGGMPLTSAAAAQWLDVTGCKIVEGYGLTETSPVVSFNPYGKERIGTIGLPVSETQVSILDDSGNPVAQGEAGMLCVRGPQVMKGYWQREEATREAMTENGFFITGDIAMVHPDGYLQIVDRAKDMIIVSGFNVYPTEVEECLSAHPDILEAAVIGVADEKAGETIKAFIVLKDPNVSIDLKAVRTYCKENLTPYKVPKYVEVRKELPKSNVGKVLRRSLRDEKA</sequence>
<evidence type="ECO:0000256" key="3">
    <source>
        <dbReference type="ARBA" id="ARBA00006432"/>
    </source>
</evidence>
<dbReference type="Proteomes" id="UP000092544">
    <property type="component" value="Unassembled WGS sequence"/>
</dbReference>
<keyword evidence="4 12" id="KW-0436">Ligase</keyword>
<dbReference type="PROSITE" id="PS00455">
    <property type="entry name" value="AMP_BINDING"/>
    <property type="match status" value="1"/>
</dbReference>
<comment type="subcellular location">
    <subcellularLocation>
        <location evidence="1">Membrane</location>
        <topology evidence="1">Peripheral membrane protein</topology>
    </subcellularLocation>
</comment>
<dbReference type="CDD" id="cd05936">
    <property type="entry name" value="FC-FACS_FadD_like"/>
    <property type="match status" value="1"/>
</dbReference>
<dbReference type="Pfam" id="PF00501">
    <property type="entry name" value="AMP-binding"/>
    <property type="match status" value="1"/>
</dbReference>
<dbReference type="InterPro" id="IPR045851">
    <property type="entry name" value="AMP-bd_C_sf"/>
</dbReference>
<feature type="compositionally biased region" description="Polar residues" evidence="9">
    <location>
        <begin position="1"/>
        <end position="18"/>
    </location>
</feature>
<dbReference type="Pfam" id="PF13193">
    <property type="entry name" value="AMP-binding_C"/>
    <property type="match status" value="1"/>
</dbReference>
<dbReference type="FunFam" id="3.30.300.30:FF:000008">
    <property type="entry name" value="2,3-dihydroxybenzoate-AMP ligase"/>
    <property type="match status" value="1"/>
</dbReference>
<comment type="pathway">
    <text evidence="2">Lipid metabolism; fatty acid beta-oxidation.</text>
</comment>
<dbReference type="Gene3D" id="2.30.38.10">
    <property type="entry name" value="Luciferase, Domain 3"/>
    <property type="match status" value="1"/>
</dbReference>
<dbReference type="FunFam" id="3.40.50.12780:FF:000003">
    <property type="entry name" value="Long-chain-fatty-acid--CoA ligase FadD"/>
    <property type="match status" value="1"/>
</dbReference>
<evidence type="ECO:0000256" key="2">
    <source>
        <dbReference type="ARBA" id="ARBA00005005"/>
    </source>
</evidence>
<proteinExistence type="inferred from homology"/>
<feature type="domain" description="AMP-dependent synthetase/ligase" evidence="10">
    <location>
        <begin position="68"/>
        <end position="456"/>
    </location>
</feature>
<dbReference type="InterPro" id="IPR020845">
    <property type="entry name" value="AMP-binding_CS"/>
</dbReference>
<reference evidence="12 13" key="1">
    <citation type="submission" date="2016-06" db="EMBL/GenBank/DDBJ databases">
        <authorList>
            <person name="Kjaerup R.B."/>
            <person name="Dalgaard T.S."/>
            <person name="Juul-Madsen H.R."/>
        </authorList>
    </citation>
    <scope>NUCLEOTIDE SEQUENCE [LARGE SCALE GENOMIC DNA]</scope>
    <source>
        <strain evidence="12 13">CECT 8886</strain>
    </source>
</reference>
<dbReference type="EC" id="6.2.1.3" evidence="6"/>
<organism evidence="12 13">
    <name type="scientific">Marinomonas spartinae</name>
    <dbReference type="NCBI Taxonomy" id="1792290"/>
    <lineage>
        <taxon>Bacteria</taxon>
        <taxon>Pseudomonadati</taxon>
        <taxon>Pseudomonadota</taxon>
        <taxon>Gammaproteobacteria</taxon>
        <taxon>Oceanospirillales</taxon>
        <taxon>Oceanospirillaceae</taxon>
        <taxon>Marinomonas</taxon>
    </lineage>
</organism>
<keyword evidence="13" id="KW-1185">Reference proteome</keyword>
<evidence type="ECO:0000259" key="10">
    <source>
        <dbReference type="Pfam" id="PF00501"/>
    </source>
</evidence>
<protein>
    <recommendedName>
        <fullName evidence="7">Long-chain-fatty-acid--CoA ligase</fullName>
        <ecNumber evidence="6">6.2.1.3</ecNumber>
    </recommendedName>
    <alternativeName>
        <fullName evidence="8">Long-chain acyl-CoA synthetase</fullName>
    </alternativeName>
</protein>
<dbReference type="InterPro" id="IPR000873">
    <property type="entry name" value="AMP-dep_synth/lig_dom"/>
</dbReference>
<accession>A0A1A8TSW1</accession>
<feature type="region of interest" description="Disordered" evidence="9">
    <location>
        <begin position="1"/>
        <end position="45"/>
    </location>
</feature>
<dbReference type="InterPro" id="IPR025110">
    <property type="entry name" value="AMP-bd_C"/>
</dbReference>
<dbReference type="GO" id="GO:0016020">
    <property type="term" value="C:membrane"/>
    <property type="evidence" value="ECO:0007669"/>
    <property type="project" value="UniProtKB-SubCell"/>
</dbReference>
<evidence type="ECO:0000313" key="13">
    <source>
        <dbReference type="Proteomes" id="UP000092544"/>
    </source>
</evidence>
<dbReference type="STRING" id="1792290.MSP8886_03839"/>
<evidence type="ECO:0000313" key="12">
    <source>
        <dbReference type="EMBL" id="SBS36763.1"/>
    </source>
</evidence>
<comment type="similarity">
    <text evidence="3">Belongs to the ATP-dependent AMP-binding enzyme family.</text>
</comment>
<dbReference type="SUPFAM" id="SSF56801">
    <property type="entry name" value="Acetyl-CoA synthetase-like"/>
    <property type="match status" value="1"/>
</dbReference>
<feature type="compositionally biased region" description="Polar residues" evidence="9">
    <location>
        <begin position="27"/>
        <end position="42"/>
    </location>
</feature>
<evidence type="ECO:0000256" key="4">
    <source>
        <dbReference type="ARBA" id="ARBA00022598"/>
    </source>
</evidence>
<name>A0A1A8TSW1_9GAMM</name>
<gene>
    <name evidence="12" type="primary">fadD</name>
    <name evidence="12" type="ORF">MSP8886_03839</name>
</gene>
<evidence type="ECO:0000256" key="6">
    <source>
        <dbReference type="ARBA" id="ARBA00026121"/>
    </source>
</evidence>
<evidence type="ECO:0000256" key="9">
    <source>
        <dbReference type="SAM" id="MobiDB-lite"/>
    </source>
</evidence>
<evidence type="ECO:0000256" key="5">
    <source>
        <dbReference type="ARBA" id="ARBA00023136"/>
    </source>
</evidence>
<dbReference type="PANTHER" id="PTHR43767:SF8">
    <property type="entry name" value="LONG-CHAIN-FATTY-ACID--COA LIGASE"/>
    <property type="match status" value="1"/>
</dbReference>
<keyword evidence="5" id="KW-0472">Membrane</keyword>